<accession>A0A7H1B028</accession>
<proteinExistence type="inferred from homology"/>
<dbReference type="InterPro" id="IPR006009">
    <property type="entry name" value="GlcNAc_MurG"/>
</dbReference>
<keyword evidence="8 10" id="KW-0131">Cell cycle</keyword>
<keyword evidence="3 10" id="KW-0328">Glycosyltransferase</keyword>
<dbReference type="GO" id="GO:0050511">
    <property type="term" value="F:undecaprenyldiphospho-muramoylpentapeptide beta-N-acetylglucosaminyltransferase activity"/>
    <property type="evidence" value="ECO:0007669"/>
    <property type="project" value="UniProtKB-UniRule"/>
</dbReference>
<keyword evidence="11" id="KW-1133">Transmembrane helix</keyword>
<evidence type="ECO:0000256" key="6">
    <source>
        <dbReference type="ARBA" id="ARBA00022984"/>
    </source>
</evidence>
<feature type="binding site" evidence="10">
    <location>
        <position position="190"/>
    </location>
    <ligand>
        <name>UDP-N-acetyl-alpha-D-glucosamine</name>
        <dbReference type="ChEBI" id="CHEBI:57705"/>
    </ligand>
</feature>
<dbReference type="HAMAP" id="MF_00033">
    <property type="entry name" value="MurG"/>
    <property type="match status" value="1"/>
</dbReference>
<evidence type="ECO:0000256" key="1">
    <source>
        <dbReference type="ARBA" id="ARBA00022475"/>
    </source>
</evidence>
<feature type="domain" description="Glycosyl transferase family 28 C-terminal" evidence="13">
    <location>
        <begin position="184"/>
        <end position="340"/>
    </location>
</feature>
<keyword evidence="5 10" id="KW-0133">Cell shape</keyword>
<comment type="subcellular location">
    <subcellularLocation>
        <location evidence="10">Cell membrane</location>
        <topology evidence="10">Peripheral membrane protein</topology>
        <orientation evidence="10">Cytoplasmic side</orientation>
    </subcellularLocation>
</comment>
<comment type="caution">
    <text evidence="10">Lacks conserved residue(s) required for the propagation of feature annotation.</text>
</comment>
<dbReference type="Pfam" id="PF03033">
    <property type="entry name" value="Glyco_transf_28"/>
    <property type="match status" value="1"/>
</dbReference>
<keyword evidence="11" id="KW-0812">Transmembrane</keyword>
<dbReference type="InterPro" id="IPR007235">
    <property type="entry name" value="Glyco_trans_28_C"/>
</dbReference>
<dbReference type="GO" id="GO:0071555">
    <property type="term" value="P:cell wall organization"/>
    <property type="evidence" value="ECO:0007669"/>
    <property type="project" value="UniProtKB-KW"/>
</dbReference>
<dbReference type="Proteomes" id="UP000516346">
    <property type="component" value="Chromosome"/>
</dbReference>
<evidence type="ECO:0000256" key="3">
    <source>
        <dbReference type="ARBA" id="ARBA00022676"/>
    </source>
</evidence>
<dbReference type="EMBL" id="CP061275">
    <property type="protein sequence ID" value="QNS02083.1"/>
    <property type="molecule type" value="Genomic_DNA"/>
</dbReference>
<reference evidence="14 15" key="1">
    <citation type="submission" date="2020-09" db="EMBL/GenBank/DDBJ databases">
        <title>Genome sequence of the banana aphid, Pentalonia nigronervosa Coquerel (Hemiptera: Aphididae) and its symbionts.</title>
        <authorList>
            <person name="Mathers T.C."/>
            <person name="Mugford S.T."/>
            <person name="Hogenhout S.A."/>
            <person name="Tripathi L."/>
        </authorList>
    </citation>
    <scope>NUCLEOTIDE SEQUENCE [LARGE SCALE GENOMIC DNA]</scope>
    <source>
        <strain evidence="14">Ba4</strain>
    </source>
</reference>
<comment type="similarity">
    <text evidence="10">Belongs to the glycosyltransferase 28 family. MurG subfamily.</text>
</comment>
<protein>
    <recommendedName>
        <fullName evidence="10">UDP-N-acetylglucosamine--N-acetylmuramyl-(pentapeptide) pyrophosphoryl-undecaprenol N-acetylglucosamine transferase</fullName>
        <ecNumber evidence="10">2.4.1.227</ecNumber>
    </recommendedName>
    <alternativeName>
        <fullName evidence="10">Undecaprenyl-PP-MurNAc-pentapeptide-UDPGlcNAc GlcNAc transferase</fullName>
    </alternativeName>
</protein>
<keyword evidence="4 10" id="KW-0808">Transferase</keyword>
<keyword evidence="6 10" id="KW-0573">Peptidoglycan synthesis</keyword>
<dbReference type="PANTHER" id="PTHR21015:SF22">
    <property type="entry name" value="GLYCOSYLTRANSFERASE"/>
    <property type="match status" value="1"/>
</dbReference>
<dbReference type="SUPFAM" id="SSF53756">
    <property type="entry name" value="UDP-Glycosyltransferase/glycogen phosphorylase"/>
    <property type="match status" value="1"/>
</dbReference>
<dbReference type="PANTHER" id="PTHR21015">
    <property type="entry name" value="UDP-N-ACETYLGLUCOSAMINE--N-ACETYLMURAMYL-(PENTAPEPTIDE) PYROPHOSPHORYL-UNDECAPRENOL N-ACETYLGLUCOSAMINE TRANSFERASE 1"/>
    <property type="match status" value="1"/>
</dbReference>
<dbReference type="InterPro" id="IPR004276">
    <property type="entry name" value="GlycoTrans_28_N"/>
</dbReference>
<evidence type="ECO:0000256" key="10">
    <source>
        <dbReference type="HAMAP-Rule" id="MF_00033"/>
    </source>
</evidence>
<comment type="catalytic activity">
    <reaction evidence="10">
        <text>di-trans,octa-cis-undecaprenyl diphospho-N-acetyl-alpha-D-muramoyl-L-alanyl-D-glutamyl-meso-2,6-diaminopimeloyl-D-alanyl-D-alanine + UDP-N-acetyl-alpha-D-glucosamine = di-trans,octa-cis-undecaprenyl diphospho-[N-acetyl-alpha-D-glucosaminyl-(1-&gt;4)]-N-acetyl-alpha-D-muramoyl-L-alanyl-D-glutamyl-meso-2,6-diaminopimeloyl-D-alanyl-D-alanine + UDP + H(+)</text>
        <dbReference type="Rhea" id="RHEA:31227"/>
        <dbReference type="ChEBI" id="CHEBI:15378"/>
        <dbReference type="ChEBI" id="CHEBI:57705"/>
        <dbReference type="ChEBI" id="CHEBI:58223"/>
        <dbReference type="ChEBI" id="CHEBI:61387"/>
        <dbReference type="ChEBI" id="CHEBI:61388"/>
        <dbReference type="EC" id="2.4.1.227"/>
    </reaction>
</comment>
<comment type="function">
    <text evidence="10">Cell wall formation. Catalyzes the transfer of a GlcNAc subunit on undecaprenyl-pyrophosphoryl-MurNAc-pentapeptide (lipid intermediate I) to form undecaprenyl-pyrophosphoryl-MurNAc-(pentapeptide)GlcNAc (lipid intermediate II).</text>
</comment>
<feature type="binding site" evidence="10">
    <location>
        <begin position="14"/>
        <end position="16"/>
    </location>
    <ligand>
        <name>UDP-N-acetyl-alpha-D-glucosamine</name>
        <dbReference type="ChEBI" id="CHEBI:57705"/>
    </ligand>
</feature>
<dbReference type="NCBIfam" id="TIGR01133">
    <property type="entry name" value="murG"/>
    <property type="match status" value="1"/>
</dbReference>
<evidence type="ECO:0000256" key="11">
    <source>
        <dbReference type="SAM" id="Phobius"/>
    </source>
</evidence>
<dbReference type="UniPathway" id="UPA00219"/>
<evidence type="ECO:0000256" key="7">
    <source>
        <dbReference type="ARBA" id="ARBA00023136"/>
    </source>
</evidence>
<sequence length="359" mass="40048">MMTIKKIIIIAGGSGGHVFPGLAIAMHLIKKGWNIKWIGTRDRIESKLVPKHGIDINFINIQGLRNATLKTILCLPINVINAIYNIRKIIKIWSPDIALTMGGYVSGPGGLAAWCSQIPLLIHEQNQVPGLTNQWLSRISTKNMQAFSGTLKDAKTVGNPIFKNIINIPSPKYRFENRIGPLRILVVGGSQGASILNDTLPKVSKILKNKIIIWHQVGSLDFKKITMRYRQLGVNNVYCITDFIDDMAVAYKWADLIICRSGALTVSEISVVGLAAIFVPYPHKDQQQYKNAKNLKNIGAAKIINQSVFNTELIVKLLHSLTREKLFDMAKKAYSLGIRDSTEKISEIIYKTIKTHKIN</sequence>
<dbReference type="AlphaFoldDB" id="A0A7H1B028"/>
<dbReference type="CDD" id="cd03785">
    <property type="entry name" value="GT28_MurG"/>
    <property type="match status" value="1"/>
</dbReference>
<dbReference type="GO" id="GO:0009252">
    <property type="term" value="P:peptidoglycan biosynthetic process"/>
    <property type="evidence" value="ECO:0007669"/>
    <property type="project" value="UniProtKB-UniRule"/>
</dbReference>
<evidence type="ECO:0000256" key="2">
    <source>
        <dbReference type="ARBA" id="ARBA00022618"/>
    </source>
</evidence>
<organism evidence="14 15">
    <name type="scientific">Buchnera aphidicola</name>
    <name type="common">Pentalonia nigronervosa</name>
    <dbReference type="NCBI Taxonomy" id="1309793"/>
    <lineage>
        <taxon>Bacteria</taxon>
        <taxon>Pseudomonadati</taxon>
        <taxon>Pseudomonadota</taxon>
        <taxon>Gammaproteobacteria</taxon>
        <taxon>Enterobacterales</taxon>
        <taxon>Erwiniaceae</taxon>
        <taxon>Buchnera</taxon>
    </lineage>
</organism>
<keyword evidence="7 10" id="KW-0472">Membrane</keyword>
<dbReference type="Gene3D" id="3.40.50.2000">
    <property type="entry name" value="Glycogen Phosphorylase B"/>
    <property type="match status" value="2"/>
</dbReference>
<evidence type="ECO:0000259" key="13">
    <source>
        <dbReference type="Pfam" id="PF04101"/>
    </source>
</evidence>
<evidence type="ECO:0000313" key="15">
    <source>
        <dbReference type="Proteomes" id="UP000516346"/>
    </source>
</evidence>
<evidence type="ECO:0000256" key="8">
    <source>
        <dbReference type="ARBA" id="ARBA00023306"/>
    </source>
</evidence>
<dbReference type="EC" id="2.4.1.227" evidence="10"/>
<dbReference type="GO" id="GO:0051301">
    <property type="term" value="P:cell division"/>
    <property type="evidence" value="ECO:0007669"/>
    <property type="project" value="UniProtKB-KW"/>
</dbReference>
<feature type="binding site" evidence="10">
    <location>
        <position position="288"/>
    </location>
    <ligand>
        <name>UDP-N-acetyl-alpha-D-glucosamine</name>
        <dbReference type="ChEBI" id="CHEBI:57705"/>
    </ligand>
</feature>
<feature type="transmembrane region" description="Helical" evidence="11">
    <location>
        <begin position="7"/>
        <end position="29"/>
    </location>
</feature>
<dbReference type="GO" id="GO:0008360">
    <property type="term" value="P:regulation of cell shape"/>
    <property type="evidence" value="ECO:0007669"/>
    <property type="project" value="UniProtKB-KW"/>
</dbReference>
<keyword evidence="1 10" id="KW-1003">Cell membrane</keyword>
<name>A0A7H1B028_9GAMM</name>
<gene>
    <name evidence="10 14" type="primary">murG</name>
    <name evidence="14" type="ORF">ICW73_00385</name>
</gene>
<evidence type="ECO:0000259" key="12">
    <source>
        <dbReference type="Pfam" id="PF03033"/>
    </source>
</evidence>
<dbReference type="Pfam" id="PF04101">
    <property type="entry name" value="Glyco_tran_28_C"/>
    <property type="match status" value="1"/>
</dbReference>
<feature type="binding site" evidence="10">
    <location>
        <position position="244"/>
    </location>
    <ligand>
        <name>UDP-N-acetyl-alpha-D-glucosamine</name>
        <dbReference type="ChEBI" id="CHEBI:57705"/>
    </ligand>
</feature>
<dbReference type="GO" id="GO:0005886">
    <property type="term" value="C:plasma membrane"/>
    <property type="evidence" value="ECO:0007669"/>
    <property type="project" value="UniProtKB-SubCell"/>
</dbReference>
<keyword evidence="9 10" id="KW-0961">Cell wall biogenesis/degradation</keyword>
<comment type="pathway">
    <text evidence="10">Cell wall biogenesis; peptidoglycan biosynthesis.</text>
</comment>
<feature type="binding site" evidence="10">
    <location>
        <begin position="263"/>
        <end position="268"/>
    </location>
    <ligand>
        <name>UDP-N-acetyl-alpha-D-glucosamine</name>
        <dbReference type="ChEBI" id="CHEBI:57705"/>
    </ligand>
</feature>
<evidence type="ECO:0000256" key="5">
    <source>
        <dbReference type="ARBA" id="ARBA00022960"/>
    </source>
</evidence>
<feature type="domain" description="Glycosyltransferase family 28 N-terminal" evidence="12">
    <location>
        <begin position="7"/>
        <end position="142"/>
    </location>
</feature>
<evidence type="ECO:0000256" key="4">
    <source>
        <dbReference type="ARBA" id="ARBA00022679"/>
    </source>
</evidence>
<feature type="binding site" evidence="10">
    <location>
        <position position="126"/>
    </location>
    <ligand>
        <name>UDP-N-acetyl-alpha-D-glucosamine</name>
        <dbReference type="ChEBI" id="CHEBI:57705"/>
    </ligand>
</feature>
<evidence type="ECO:0000256" key="9">
    <source>
        <dbReference type="ARBA" id="ARBA00023316"/>
    </source>
</evidence>
<dbReference type="GO" id="GO:0005975">
    <property type="term" value="P:carbohydrate metabolic process"/>
    <property type="evidence" value="ECO:0007669"/>
    <property type="project" value="InterPro"/>
</dbReference>
<keyword evidence="2 10" id="KW-0132">Cell division</keyword>
<evidence type="ECO:0000313" key="14">
    <source>
        <dbReference type="EMBL" id="QNS02083.1"/>
    </source>
</evidence>